<sequence length="108" mass="11595">MSRFATALFTCLTAAALAGGPALTPTIAMAAPGKAAPVAKADRAALKTAIVACKARAKGEKVKWLARRKYVNNCVTDKLKDRPHIDVMDVLKNHPDMKDLPMEKYDAS</sequence>
<name>A0ABU8BLE0_9BRAD</name>
<dbReference type="EMBL" id="JAZHRV010000001">
    <property type="protein sequence ID" value="MEH2559369.1"/>
    <property type="molecule type" value="Genomic_DNA"/>
</dbReference>
<dbReference type="RefSeq" id="WP_334487375.1">
    <property type="nucleotide sequence ID" value="NZ_JAZHRV010000001.1"/>
</dbReference>
<proteinExistence type="predicted"/>
<keyword evidence="1" id="KW-0732">Signal</keyword>
<evidence type="ECO:0000313" key="3">
    <source>
        <dbReference type="Proteomes" id="UP001364224"/>
    </source>
</evidence>
<evidence type="ECO:0000256" key="1">
    <source>
        <dbReference type="SAM" id="SignalP"/>
    </source>
</evidence>
<keyword evidence="3" id="KW-1185">Reference proteome</keyword>
<evidence type="ECO:0000313" key="2">
    <source>
        <dbReference type="EMBL" id="MEH2559369.1"/>
    </source>
</evidence>
<protein>
    <submittedName>
        <fullName evidence="2">Uncharacterized protein</fullName>
    </submittedName>
</protein>
<organism evidence="2 3">
    <name type="scientific">Bradyrhizobium algeriense</name>
    <dbReference type="NCBI Taxonomy" id="634784"/>
    <lineage>
        <taxon>Bacteria</taxon>
        <taxon>Pseudomonadati</taxon>
        <taxon>Pseudomonadota</taxon>
        <taxon>Alphaproteobacteria</taxon>
        <taxon>Hyphomicrobiales</taxon>
        <taxon>Nitrobacteraceae</taxon>
        <taxon>Bradyrhizobium</taxon>
    </lineage>
</organism>
<dbReference type="Proteomes" id="UP001364224">
    <property type="component" value="Unassembled WGS sequence"/>
</dbReference>
<accession>A0ABU8BLE0</accession>
<reference evidence="2 3" key="1">
    <citation type="submission" date="2024-02" db="EMBL/GenBank/DDBJ databases">
        <title>Adaptive strategies in a cosmopolitan and abundant soil bacterium.</title>
        <authorList>
            <person name="Carini P."/>
        </authorList>
    </citation>
    <scope>NUCLEOTIDE SEQUENCE [LARGE SCALE GENOMIC DNA]</scope>
    <source>
        <strain evidence="2 3">AZCC 1608</strain>
    </source>
</reference>
<comment type="caution">
    <text evidence="2">The sequence shown here is derived from an EMBL/GenBank/DDBJ whole genome shotgun (WGS) entry which is preliminary data.</text>
</comment>
<feature type="chain" id="PRO_5045452310" evidence="1">
    <location>
        <begin position="31"/>
        <end position="108"/>
    </location>
</feature>
<feature type="signal peptide" evidence="1">
    <location>
        <begin position="1"/>
        <end position="30"/>
    </location>
</feature>
<gene>
    <name evidence="2" type="ORF">V1286_006898</name>
</gene>